<dbReference type="PANTHER" id="PTHR10974">
    <property type="entry name" value="FI08016P-RELATED"/>
    <property type="match status" value="1"/>
</dbReference>
<evidence type="ECO:0000313" key="2">
    <source>
        <dbReference type="EMBL" id="CAD5232437.1"/>
    </source>
</evidence>
<gene>
    <name evidence="2" type="ORF">BXYJ_LOCUS12528</name>
</gene>
<evidence type="ECO:0000256" key="1">
    <source>
        <dbReference type="SAM" id="Phobius"/>
    </source>
</evidence>
<dbReference type="AlphaFoldDB" id="A0A7I8XMU0"/>
<dbReference type="EMBL" id="CAJFDI010000005">
    <property type="protein sequence ID" value="CAD5232437.1"/>
    <property type="molecule type" value="Genomic_DNA"/>
</dbReference>
<dbReference type="SMR" id="A0A7I8XMU0"/>
<proteinExistence type="predicted"/>
<comment type="caution">
    <text evidence="2">The sequence shown here is derived from an EMBL/GenBank/DDBJ whole genome shotgun (WGS) entry which is preliminary data.</text>
</comment>
<dbReference type="GO" id="GO:0005615">
    <property type="term" value="C:extracellular space"/>
    <property type="evidence" value="ECO:0007669"/>
    <property type="project" value="TreeGrafter"/>
</dbReference>
<dbReference type="InterPro" id="IPR017850">
    <property type="entry name" value="Alkaline_phosphatase_core_sf"/>
</dbReference>
<dbReference type="Pfam" id="PF02995">
    <property type="entry name" value="DUF229"/>
    <property type="match status" value="1"/>
</dbReference>
<accession>A0A7I8XMU0</accession>
<reference evidence="2" key="1">
    <citation type="submission" date="2020-09" db="EMBL/GenBank/DDBJ databases">
        <authorList>
            <person name="Kikuchi T."/>
        </authorList>
    </citation>
    <scope>NUCLEOTIDE SEQUENCE</scope>
    <source>
        <strain evidence="2">Ka4C1</strain>
    </source>
</reference>
<dbReference type="InterPro" id="IPR004245">
    <property type="entry name" value="DUF229"/>
</dbReference>
<feature type="transmembrane region" description="Helical" evidence="1">
    <location>
        <begin position="24"/>
        <end position="43"/>
    </location>
</feature>
<keyword evidence="1" id="KW-0472">Membrane</keyword>
<keyword evidence="3" id="KW-1185">Reference proteome</keyword>
<keyword evidence="1" id="KW-1133">Transmembrane helix</keyword>
<dbReference type="EMBL" id="CAJFCV020000005">
    <property type="protein sequence ID" value="CAG9124895.1"/>
    <property type="molecule type" value="Genomic_DNA"/>
</dbReference>
<dbReference type="SUPFAM" id="SSF53649">
    <property type="entry name" value="Alkaline phosphatase-like"/>
    <property type="match status" value="1"/>
</dbReference>
<dbReference type="OrthoDB" id="5782315at2759"/>
<evidence type="ECO:0000313" key="3">
    <source>
        <dbReference type="Proteomes" id="UP000659654"/>
    </source>
</evidence>
<organism evidence="2 3">
    <name type="scientific">Bursaphelenchus xylophilus</name>
    <name type="common">Pinewood nematode worm</name>
    <name type="synonym">Aphelenchoides xylophilus</name>
    <dbReference type="NCBI Taxonomy" id="6326"/>
    <lineage>
        <taxon>Eukaryota</taxon>
        <taxon>Metazoa</taxon>
        <taxon>Ecdysozoa</taxon>
        <taxon>Nematoda</taxon>
        <taxon>Chromadorea</taxon>
        <taxon>Rhabditida</taxon>
        <taxon>Tylenchina</taxon>
        <taxon>Tylenchomorpha</taxon>
        <taxon>Aphelenchoidea</taxon>
        <taxon>Aphelenchoididae</taxon>
        <taxon>Bursaphelenchus</taxon>
    </lineage>
</organism>
<keyword evidence="1" id="KW-0812">Transmembrane</keyword>
<dbReference type="CDD" id="cd16021">
    <property type="entry name" value="ALP_like"/>
    <property type="match status" value="1"/>
</dbReference>
<dbReference type="Gene3D" id="3.40.720.10">
    <property type="entry name" value="Alkaline Phosphatase, subunit A"/>
    <property type="match status" value="1"/>
</dbReference>
<dbReference type="Proteomes" id="UP000582659">
    <property type="component" value="Unassembled WGS sequence"/>
</dbReference>
<name>A0A7I8XMU0_BURXY</name>
<protein>
    <submittedName>
        <fullName evidence="2">(pine wood nematode) hypothetical protein</fullName>
    </submittedName>
</protein>
<dbReference type="Proteomes" id="UP000659654">
    <property type="component" value="Unassembled WGS sequence"/>
</dbReference>
<sequence>MRFSLLKLISARFKTSIMNGRGRVFYLVCMISVPLIILNQIVLTTRPALVDTKNDELEECHASCRLPEPDPFNPAGRTALLPDYNPLWNCTNNFEVRSKLKNGVLTVEKRDDEQCFYSCLEFRSDTEFNYTDRLEVHKTSSVDCEVVEVNCTTGNETTYHYLHVQLIEKPPKPVKSPANASNVFIVLIDSISTDHFKRALPQTRLYLERFHGAVTFNYLNKIGLNTRPNAYAFLLNEIPESLPGASGKFVGREKEICQSPLDNFTDFVGHKFMENGYRGFMIEDSGVGVFNSPNCIGFTKQPMDHYIKQWARRLENLTFDIDYELYDNLHANQCKDSYETVLDSFQDFSKLYPAEAKFGISALVHIAHNNLNGLYRTDLKIKRLLQSMEEELDNSFFIMMADHGPRIGPFRRTSMGEYEDNNPFFVMTIPKRLRENKSLQRQLKINANELLSHYDIYATLLELATHNHMWNTDTDYHNSNFSPNEVSLKGSSLFHPLPSPRDCDSLRIPFQYCLCQKRARRIQNTELYIRAGNVITSYMNEQLNTSKFAGNCLELKIDEDYEYQLHEFDVGNDDEQVYRVKIRVKPSGGFYEAFFTVSKDDNLTLINTELPRIDAYKQQASCIPSDFLQNYCYCPEASRTL</sequence>
<dbReference type="PANTHER" id="PTHR10974:SF75">
    <property type="entry name" value="SULFATASE DOMAIN-CONTAINING PROTEIN"/>
    <property type="match status" value="1"/>
</dbReference>